<name>A0A5C6E925_9BACT</name>
<evidence type="ECO:0000313" key="1">
    <source>
        <dbReference type="EMBL" id="TWU44221.1"/>
    </source>
</evidence>
<comment type="caution">
    <text evidence="1">The sequence shown here is derived from an EMBL/GenBank/DDBJ whole genome shotgun (WGS) entry which is preliminary data.</text>
</comment>
<accession>A0A5C6E925</accession>
<gene>
    <name evidence="1" type="ORF">Q31b_17570</name>
</gene>
<dbReference type="EMBL" id="SJPY01000002">
    <property type="protein sequence ID" value="TWU44221.1"/>
    <property type="molecule type" value="Genomic_DNA"/>
</dbReference>
<organism evidence="1 2">
    <name type="scientific">Novipirellula aureliae</name>
    <dbReference type="NCBI Taxonomy" id="2527966"/>
    <lineage>
        <taxon>Bacteria</taxon>
        <taxon>Pseudomonadati</taxon>
        <taxon>Planctomycetota</taxon>
        <taxon>Planctomycetia</taxon>
        <taxon>Pirellulales</taxon>
        <taxon>Pirellulaceae</taxon>
        <taxon>Novipirellula</taxon>
    </lineage>
</organism>
<sequence>MYVTFEYVAQASEYVAQASEYVAQASSLWSLEARGC</sequence>
<evidence type="ECO:0000313" key="2">
    <source>
        <dbReference type="Proteomes" id="UP000315471"/>
    </source>
</evidence>
<dbReference type="AlphaFoldDB" id="A0A5C6E925"/>
<keyword evidence="2" id="KW-1185">Reference proteome</keyword>
<reference evidence="1 2" key="1">
    <citation type="submission" date="2019-02" db="EMBL/GenBank/DDBJ databases">
        <title>Deep-cultivation of Planctomycetes and their phenomic and genomic characterization uncovers novel biology.</title>
        <authorList>
            <person name="Wiegand S."/>
            <person name="Jogler M."/>
            <person name="Boedeker C."/>
            <person name="Pinto D."/>
            <person name="Vollmers J."/>
            <person name="Rivas-Marin E."/>
            <person name="Kohn T."/>
            <person name="Peeters S.H."/>
            <person name="Heuer A."/>
            <person name="Rast P."/>
            <person name="Oberbeckmann S."/>
            <person name="Bunk B."/>
            <person name="Jeske O."/>
            <person name="Meyerdierks A."/>
            <person name="Storesund J.E."/>
            <person name="Kallscheuer N."/>
            <person name="Luecker S."/>
            <person name="Lage O.M."/>
            <person name="Pohl T."/>
            <person name="Merkel B.J."/>
            <person name="Hornburger P."/>
            <person name="Mueller R.-W."/>
            <person name="Bruemmer F."/>
            <person name="Labrenz M."/>
            <person name="Spormann A.M."/>
            <person name="Op Den Camp H."/>
            <person name="Overmann J."/>
            <person name="Amann R."/>
            <person name="Jetten M.S.M."/>
            <person name="Mascher T."/>
            <person name="Medema M.H."/>
            <person name="Devos D.P."/>
            <person name="Kaster A.-K."/>
            <person name="Ovreas L."/>
            <person name="Rohde M."/>
            <person name="Galperin M.Y."/>
            <person name="Jogler C."/>
        </authorList>
    </citation>
    <scope>NUCLEOTIDE SEQUENCE [LARGE SCALE GENOMIC DNA]</scope>
    <source>
        <strain evidence="1 2">Q31b</strain>
    </source>
</reference>
<proteinExistence type="predicted"/>
<dbReference type="Proteomes" id="UP000315471">
    <property type="component" value="Unassembled WGS sequence"/>
</dbReference>
<protein>
    <submittedName>
        <fullName evidence="1">Uncharacterized protein</fullName>
    </submittedName>
</protein>